<evidence type="ECO:0000313" key="2">
    <source>
        <dbReference type="EMBL" id="CAI9778824.1"/>
    </source>
</evidence>
<organism evidence="2 3">
    <name type="scientific">Fraxinus pennsylvanica</name>
    <dbReference type="NCBI Taxonomy" id="56036"/>
    <lineage>
        <taxon>Eukaryota</taxon>
        <taxon>Viridiplantae</taxon>
        <taxon>Streptophyta</taxon>
        <taxon>Embryophyta</taxon>
        <taxon>Tracheophyta</taxon>
        <taxon>Spermatophyta</taxon>
        <taxon>Magnoliopsida</taxon>
        <taxon>eudicotyledons</taxon>
        <taxon>Gunneridae</taxon>
        <taxon>Pentapetalae</taxon>
        <taxon>asterids</taxon>
        <taxon>lamiids</taxon>
        <taxon>Lamiales</taxon>
        <taxon>Oleaceae</taxon>
        <taxon>Oleeae</taxon>
        <taxon>Fraxinus</taxon>
    </lineage>
</organism>
<dbReference type="PANTHER" id="PTHR33916:SF8">
    <property type="entry name" value="OS05G0272800 PROTEIN"/>
    <property type="match status" value="1"/>
</dbReference>
<accession>A0AAD2E6A4</accession>
<proteinExistence type="predicted"/>
<gene>
    <name evidence="2" type="ORF">FPE_LOCUS26254</name>
</gene>
<dbReference type="EMBL" id="OU503051">
    <property type="protein sequence ID" value="CAI9778824.1"/>
    <property type="molecule type" value="Genomic_DNA"/>
</dbReference>
<keyword evidence="3" id="KW-1185">Reference proteome</keyword>
<dbReference type="Pfam" id="PF24804">
    <property type="entry name" value="DUF7705"/>
    <property type="match status" value="1"/>
</dbReference>
<name>A0AAD2E6A4_9LAMI</name>
<protein>
    <recommendedName>
        <fullName evidence="1">DUF7705 domain-containing protein</fullName>
    </recommendedName>
</protein>
<evidence type="ECO:0000313" key="3">
    <source>
        <dbReference type="Proteomes" id="UP000834106"/>
    </source>
</evidence>
<dbReference type="Proteomes" id="UP000834106">
    <property type="component" value="Chromosome 16"/>
</dbReference>
<feature type="domain" description="DUF7705" evidence="1">
    <location>
        <begin position="2"/>
        <end position="50"/>
    </location>
</feature>
<dbReference type="InterPro" id="IPR056122">
    <property type="entry name" value="DUF7705"/>
</dbReference>
<reference evidence="2" key="1">
    <citation type="submission" date="2023-05" db="EMBL/GenBank/DDBJ databases">
        <authorList>
            <person name="Huff M."/>
        </authorList>
    </citation>
    <scope>NUCLEOTIDE SEQUENCE</scope>
</reference>
<sequence length="133" mass="15598">MQAWCSPTSIGNCPPYHITPNNRKIHRNDPANFPYGAYHYYCSPRNTSIWSNQTALVILTVIRMLKNWFSCYLIQYGKSTAIRLNREMVGLEIKELGSSMWVDLPIDFTSIRIQVPLLLEEYGHLLMWERKFL</sequence>
<dbReference type="AlphaFoldDB" id="A0AAD2E6A4"/>
<evidence type="ECO:0000259" key="1">
    <source>
        <dbReference type="Pfam" id="PF24804"/>
    </source>
</evidence>
<dbReference type="PANTHER" id="PTHR33916">
    <property type="entry name" value="EXPANSIN-LIKE EG45 DOMAIN-CONTAINING PROTEIN"/>
    <property type="match status" value="1"/>
</dbReference>